<evidence type="ECO:0000313" key="10">
    <source>
        <dbReference type="Proteomes" id="UP000251889"/>
    </source>
</evidence>
<dbReference type="PROSITE" id="PS01063">
    <property type="entry name" value="SIGMA70_ECF"/>
    <property type="match status" value="1"/>
</dbReference>
<dbReference type="InterPro" id="IPR007627">
    <property type="entry name" value="RNA_pol_sigma70_r2"/>
</dbReference>
<dbReference type="InterPro" id="IPR013324">
    <property type="entry name" value="RNA_pol_sigma_r3/r4-like"/>
</dbReference>
<dbReference type="AlphaFoldDB" id="A0A364XTS6"/>
<dbReference type="InterPro" id="IPR014284">
    <property type="entry name" value="RNA_pol_sigma-70_dom"/>
</dbReference>
<evidence type="ECO:0000256" key="1">
    <source>
        <dbReference type="ARBA" id="ARBA00010641"/>
    </source>
</evidence>
<keyword evidence="2 6" id="KW-0805">Transcription regulation</keyword>
<sequence>MTDEIIMEAVKNGDLQQVSVLFERYHKRIFNFLARMTTDREVAEDLTQNVFLRIIKYRTSYREGNLFQAWIYQVARNVFSDHYQSKKNKFSDFVSVDRVSESIEDKEESTDMEEKEILLQRSMALLSEEQRELLILTRFQHLKYEEVATIMNTTVANIKVKVHRAIGKLREHYFELEKI</sequence>
<organism evidence="9 10">
    <name type="scientific">Pseudochryseolinea flava</name>
    <dbReference type="NCBI Taxonomy" id="2059302"/>
    <lineage>
        <taxon>Bacteria</taxon>
        <taxon>Pseudomonadati</taxon>
        <taxon>Bacteroidota</taxon>
        <taxon>Cytophagia</taxon>
        <taxon>Cytophagales</taxon>
        <taxon>Fulvivirgaceae</taxon>
        <taxon>Pseudochryseolinea</taxon>
    </lineage>
</organism>
<dbReference type="InterPro" id="IPR036388">
    <property type="entry name" value="WH-like_DNA-bd_sf"/>
</dbReference>
<dbReference type="GO" id="GO:0016987">
    <property type="term" value="F:sigma factor activity"/>
    <property type="evidence" value="ECO:0007669"/>
    <property type="project" value="UniProtKB-KW"/>
</dbReference>
<keyword evidence="5 6" id="KW-0804">Transcription</keyword>
<comment type="similarity">
    <text evidence="1 6">Belongs to the sigma-70 factor family. ECF subfamily.</text>
</comment>
<dbReference type="GO" id="GO:0003677">
    <property type="term" value="F:DNA binding"/>
    <property type="evidence" value="ECO:0007669"/>
    <property type="project" value="UniProtKB-KW"/>
</dbReference>
<name>A0A364XTS6_9BACT</name>
<evidence type="ECO:0000256" key="6">
    <source>
        <dbReference type="RuleBase" id="RU000716"/>
    </source>
</evidence>
<keyword evidence="4 6" id="KW-0238">DNA-binding</keyword>
<feature type="domain" description="RNA polymerase sigma-70 region 2" evidence="7">
    <location>
        <begin position="21"/>
        <end position="87"/>
    </location>
</feature>
<dbReference type="InterPro" id="IPR000838">
    <property type="entry name" value="RNA_pol_sigma70_ECF_CS"/>
</dbReference>
<evidence type="ECO:0000256" key="5">
    <source>
        <dbReference type="ARBA" id="ARBA00023163"/>
    </source>
</evidence>
<dbReference type="Proteomes" id="UP000251889">
    <property type="component" value="Unassembled WGS sequence"/>
</dbReference>
<dbReference type="CDD" id="cd06171">
    <property type="entry name" value="Sigma70_r4"/>
    <property type="match status" value="1"/>
</dbReference>
<evidence type="ECO:0000256" key="3">
    <source>
        <dbReference type="ARBA" id="ARBA00023082"/>
    </source>
</evidence>
<dbReference type="Gene3D" id="1.10.10.10">
    <property type="entry name" value="Winged helix-like DNA-binding domain superfamily/Winged helix DNA-binding domain"/>
    <property type="match status" value="1"/>
</dbReference>
<feature type="domain" description="RNA polymerase sigma factor 70 region 4 type 2" evidence="8">
    <location>
        <begin position="118"/>
        <end position="169"/>
    </location>
</feature>
<keyword evidence="10" id="KW-1185">Reference proteome</keyword>
<evidence type="ECO:0000313" key="9">
    <source>
        <dbReference type="EMBL" id="RAV97766.1"/>
    </source>
</evidence>
<dbReference type="Gene3D" id="1.10.1740.10">
    <property type="match status" value="1"/>
</dbReference>
<dbReference type="InterPro" id="IPR013325">
    <property type="entry name" value="RNA_pol_sigma_r2"/>
</dbReference>
<dbReference type="EMBL" id="QMFY01000027">
    <property type="protein sequence ID" value="RAV97766.1"/>
    <property type="molecule type" value="Genomic_DNA"/>
</dbReference>
<evidence type="ECO:0000256" key="4">
    <source>
        <dbReference type="ARBA" id="ARBA00023125"/>
    </source>
</evidence>
<dbReference type="GO" id="GO:0006352">
    <property type="term" value="P:DNA-templated transcription initiation"/>
    <property type="evidence" value="ECO:0007669"/>
    <property type="project" value="InterPro"/>
</dbReference>
<evidence type="ECO:0000259" key="8">
    <source>
        <dbReference type="Pfam" id="PF08281"/>
    </source>
</evidence>
<dbReference type="RefSeq" id="WP_112750017.1">
    <property type="nucleotide sequence ID" value="NZ_QMFY01000027.1"/>
</dbReference>
<proteinExistence type="inferred from homology"/>
<evidence type="ECO:0000259" key="7">
    <source>
        <dbReference type="Pfam" id="PF04542"/>
    </source>
</evidence>
<dbReference type="PANTHER" id="PTHR43133:SF8">
    <property type="entry name" value="RNA POLYMERASE SIGMA FACTOR HI_1459-RELATED"/>
    <property type="match status" value="1"/>
</dbReference>
<dbReference type="InterPro" id="IPR039425">
    <property type="entry name" value="RNA_pol_sigma-70-like"/>
</dbReference>
<dbReference type="PANTHER" id="PTHR43133">
    <property type="entry name" value="RNA POLYMERASE ECF-TYPE SIGMA FACTO"/>
    <property type="match status" value="1"/>
</dbReference>
<reference evidence="9 10" key="1">
    <citation type="submission" date="2018-06" db="EMBL/GenBank/DDBJ databases">
        <title>Chryseolinea flavus sp. nov., a member of the phylum Bacteroidetes isolated from soil.</title>
        <authorList>
            <person name="Li Y."/>
            <person name="Wang J."/>
        </authorList>
    </citation>
    <scope>NUCLEOTIDE SEQUENCE [LARGE SCALE GENOMIC DNA]</scope>
    <source>
        <strain evidence="9 10">SDU1-6</strain>
    </source>
</reference>
<dbReference type="Pfam" id="PF08281">
    <property type="entry name" value="Sigma70_r4_2"/>
    <property type="match status" value="1"/>
</dbReference>
<accession>A0A364XTS6</accession>
<dbReference type="SUPFAM" id="SSF88659">
    <property type="entry name" value="Sigma3 and sigma4 domains of RNA polymerase sigma factors"/>
    <property type="match status" value="1"/>
</dbReference>
<keyword evidence="3 6" id="KW-0731">Sigma factor</keyword>
<dbReference type="NCBIfam" id="TIGR02937">
    <property type="entry name" value="sigma70-ECF"/>
    <property type="match status" value="1"/>
</dbReference>
<evidence type="ECO:0000256" key="2">
    <source>
        <dbReference type="ARBA" id="ARBA00023015"/>
    </source>
</evidence>
<protein>
    <recommendedName>
        <fullName evidence="6">RNA polymerase sigma factor</fullName>
    </recommendedName>
</protein>
<comment type="caution">
    <text evidence="9">The sequence shown here is derived from an EMBL/GenBank/DDBJ whole genome shotgun (WGS) entry which is preliminary data.</text>
</comment>
<dbReference type="OrthoDB" id="9798255at2"/>
<dbReference type="InterPro" id="IPR013249">
    <property type="entry name" value="RNA_pol_sigma70_r4_t2"/>
</dbReference>
<gene>
    <name evidence="9" type="ORF">DQQ10_26710</name>
</gene>
<dbReference type="Pfam" id="PF04542">
    <property type="entry name" value="Sigma70_r2"/>
    <property type="match status" value="1"/>
</dbReference>
<dbReference type="SUPFAM" id="SSF88946">
    <property type="entry name" value="Sigma2 domain of RNA polymerase sigma factors"/>
    <property type="match status" value="1"/>
</dbReference>